<feature type="region of interest" description="Disordered" evidence="1">
    <location>
        <begin position="35"/>
        <end position="58"/>
    </location>
</feature>
<sequence length="393" mass="42698">MCPPHEFHTCQHGASAASASHSILDRRAHINSARELAGLPPLGRNPAPRGPRAWVASRSRRASPYSRLPRKCFWDHSEEHEIKQCPQLTKDLAAGIVRRNEAGQLVSPSGIFLHAEINNPRCLRERLLAAEQKKIWNDSAAARLAPFVWNPITAGFPSTYEDCRAARNSPPVKPAELPDPELEEGELLDLGYPEPEETDAASTSATSGSDDLFINDDDAYLFVSPPSSPAVPAHLSASPDWSPTSQPSDLPDLHSEPPSSVESSDADEDSDPHYLPIELPCGCGRGRAMHFYHDKYGCPAERNGLRQSPARFVPDNTPPFIDDVPIRAASLSAAPAPATASAAVLRPTLDEETFQWQASVLIGGLRAGWDFDEIIGHILEADGGSEQEPIMLD</sequence>
<protein>
    <submittedName>
        <fullName evidence="2">Uncharacterized protein</fullName>
    </submittedName>
</protein>
<evidence type="ECO:0000256" key="1">
    <source>
        <dbReference type="SAM" id="MobiDB-lite"/>
    </source>
</evidence>
<proteinExistence type="predicted"/>
<feature type="compositionally biased region" description="Low complexity" evidence="1">
    <location>
        <begin position="230"/>
        <end position="239"/>
    </location>
</feature>
<accession>A0ABQ0L1B5</accession>
<evidence type="ECO:0000313" key="2">
    <source>
        <dbReference type="EMBL" id="GAT44942.1"/>
    </source>
</evidence>
<dbReference type="Proteomes" id="UP000815677">
    <property type="component" value="Unassembled WGS sequence"/>
</dbReference>
<dbReference type="EMBL" id="DF840395">
    <property type="protein sequence ID" value="GAT44942.1"/>
    <property type="molecule type" value="Genomic_DNA"/>
</dbReference>
<evidence type="ECO:0000313" key="3">
    <source>
        <dbReference type="Proteomes" id="UP000815677"/>
    </source>
</evidence>
<feature type="region of interest" description="Disordered" evidence="1">
    <location>
        <begin position="229"/>
        <end position="273"/>
    </location>
</feature>
<keyword evidence="3" id="KW-1185">Reference proteome</keyword>
<gene>
    <name evidence="2" type="ORF">MCHLO_02544</name>
</gene>
<reference evidence="2" key="1">
    <citation type="submission" date="2014-09" db="EMBL/GenBank/DDBJ databases">
        <title>Genome sequence of the luminous mushroom Mycena chlorophos for searching fungal bioluminescence genes.</title>
        <authorList>
            <person name="Tanaka Y."/>
            <person name="Kasuga D."/>
            <person name="Oba Y."/>
            <person name="Hase S."/>
            <person name="Sato K."/>
            <person name="Oba Y."/>
            <person name="Sakakibara Y."/>
        </authorList>
    </citation>
    <scope>NUCLEOTIDE SEQUENCE</scope>
</reference>
<organism evidence="2 3">
    <name type="scientific">Mycena chlorophos</name>
    <name type="common">Agaric fungus</name>
    <name type="synonym">Agaricus chlorophos</name>
    <dbReference type="NCBI Taxonomy" id="658473"/>
    <lineage>
        <taxon>Eukaryota</taxon>
        <taxon>Fungi</taxon>
        <taxon>Dikarya</taxon>
        <taxon>Basidiomycota</taxon>
        <taxon>Agaricomycotina</taxon>
        <taxon>Agaricomycetes</taxon>
        <taxon>Agaricomycetidae</taxon>
        <taxon>Agaricales</taxon>
        <taxon>Marasmiineae</taxon>
        <taxon>Mycenaceae</taxon>
        <taxon>Mycena</taxon>
    </lineage>
</organism>
<name>A0ABQ0L1B5_MYCCL</name>